<evidence type="ECO:0008006" key="4">
    <source>
        <dbReference type="Google" id="ProtNLM"/>
    </source>
</evidence>
<reference evidence="2 3" key="1">
    <citation type="submission" date="2019-09" db="EMBL/GenBank/DDBJ databases">
        <title>Draft genome sequence of Ginsengibacter sp. BR5-29.</title>
        <authorList>
            <person name="Im W.-T."/>
        </authorList>
    </citation>
    <scope>NUCLEOTIDE SEQUENCE [LARGE SCALE GENOMIC DNA]</scope>
    <source>
        <strain evidence="2 3">BR5-29</strain>
    </source>
</reference>
<comment type="caution">
    <text evidence="2">The sequence shown here is derived from an EMBL/GenBank/DDBJ whole genome shotgun (WGS) entry which is preliminary data.</text>
</comment>
<dbReference type="AlphaFoldDB" id="A0A5J5IHP6"/>
<feature type="signal peptide" evidence="1">
    <location>
        <begin position="1"/>
        <end position="23"/>
    </location>
</feature>
<dbReference type="RefSeq" id="WP_150414602.1">
    <property type="nucleotide sequence ID" value="NZ_VYQF01000002.1"/>
</dbReference>
<dbReference type="EMBL" id="VYQF01000002">
    <property type="protein sequence ID" value="KAA9039193.1"/>
    <property type="molecule type" value="Genomic_DNA"/>
</dbReference>
<name>A0A5J5IHP6_9BACT</name>
<gene>
    <name evidence="2" type="ORF">FW778_10185</name>
</gene>
<feature type="chain" id="PRO_5023851906" description="Lipoprotein" evidence="1">
    <location>
        <begin position="24"/>
        <end position="137"/>
    </location>
</feature>
<organism evidence="2 3">
    <name type="scientific">Ginsengibacter hankyongi</name>
    <dbReference type="NCBI Taxonomy" id="2607284"/>
    <lineage>
        <taxon>Bacteria</taxon>
        <taxon>Pseudomonadati</taxon>
        <taxon>Bacteroidota</taxon>
        <taxon>Chitinophagia</taxon>
        <taxon>Chitinophagales</taxon>
        <taxon>Chitinophagaceae</taxon>
        <taxon>Ginsengibacter</taxon>
    </lineage>
</organism>
<evidence type="ECO:0000256" key="1">
    <source>
        <dbReference type="SAM" id="SignalP"/>
    </source>
</evidence>
<accession>A0A5J5IHP6</accession>
<sequence>MKNRFLNLFILILVVFYSTFSSCNTKQPFKPDYSNIAGYVIGKETCDTNETNDYWLLDFNVYPNTPHVGDTLVLNGISYTNVLKVKGLDPRLKQVGMRVSIDYKKISSGELTTGCTVASPVVYFLKEIFIINQGEIR</sequence>
<keyword evidence="3" id="KW-1185">Reference proteome</keyword>
<dbReference type="Proteomes" id="UP000326903">
    <property type="component" value="Unassembled WGS sequence"/>
</dbReference>
<dbReference type="PROSITE" id="PS51257">
    <property type="entry name" value="PROKAR_LIPOPROTEIN"/>
    <property type="match status" value="1"/>
</dbReference>
<proteinExistence type="predicted"/>
<evidence type="ECO:0000313" key="2">
    <source>
        <dbReference type="EMBL" id="KAA9039193.1"/>
    </source>
</evidence>
<keyword evidence="1" id="KW-0732">Signal</keyword>
<protein>
    <recommendedName>
        <fullName evidence="4">Lipoprotein</fullName>
    </recommendedName>
</protein>
<evidence type="ECO:0000313" key="3">
    <source>
        <dbReference type="Proteomes" id="UP000326903"/>
    </source>
</evidence>